<proteinExistence type="predicted"/>
<comment type="caution">
    <text evidence="2">The sequence shown here is derived from an EMBL/GenBank/DDBJ whole genome shotgun (WGS) entry which is preliminary data.</text>
</comment>
<reference evidence="2" key="2">
    <citation type="submission" date="2020-06" db="EMBL/GenBank/DDBJ databases">
        <title>Helianthus annuus Genome sequencing and assembly Release 2.</title>
        <authorList>
            <person name="Gouzy J."/>
            <person name="Langlade N."/>
            <person name="Munos S."/>
        </authorList>
    </citation>
    <scope>NUCLEOTIDE SEQUENCE</scope>
    <source>
        <tissue evidence="2">Leaves</tissue>
    </source>
</reference>
<reference evidence="2" key="1">
    <citation type="journal article" date="2017" name="Nature">
        <title>The sunflower genome provides insights into oil metabolism, flowering and Asterid evolution.</title>
        <authorList>
            <person name="Badouin H."/>
            <person name="Gouzy J."/>
            <person name="Grassa C.J."/>
            <person name="Murat F."/>
            <person name="Staton S.E."/>
            <person name="Cottret L."/>
            <person name="Lelandais-Briere C."/>
            <person name="Owens G.L."/>
            <person name="Carrere S."/>
            <person name="Mayjonade B."/>
            <person name="Legrand L."/>
            <person name="Gill N."/>
            <person name="Kane N.C."/>
            <person name="Bowers J.E."/>
            <person name="Hubner S."/>
            <person name="Bellec A."/>
            <person name="Berard A."/>
            <person name="Berges H."/>
            <person name="Blanchet N."/>
            <person name="Boniface M.C."/>
            <person name="Brunel D."/>
            <person name="Catrice O."/>
            <person name="Chaidir N."/>
            <person name="Claudel C."/>
            <person name="Donnadieu C."/>
            <person name="Faraut T."/>
            <person name="Fievet G."/>
            <person name="Helmstetter N."/>
            <person name="King M."/>
            <person name="Knapp S.J."/>
            <person name="Lai Z."/>
            <person name="Le Paslier M.C."/>
            <person name="Lippi Y."/>
            <person name="Lorenzon L."/>
            <person name="Mandel J.R."/>
            <person name="Marage G."/>
            <person name="Marchand G."/>
            <person name="Marquand E."/>
            <person name="Bret-Mestries E."/>
            <person name="Morien E."/>
            <person name="Nambeesan S."/>
            <person name="Nguyen T."/>
            <person name="Pegot-Espagnet P."/>
            <person name="Pouilly N."/>
            <person name="Raftis F."/>
            <person name="Sallet E."/>
            <person name="Schiex T."/>
            <person name="Thomas J."/>
            <person name="Vandecasteele C."/>
            <person name="Vares D."/>
            <person name="Vear F."/>
            <person name="Vautrin S."/>
            <person name="Crespi M."/>
            <person name="Mangin B."/>
            <person name="Burke J.M."/>
            <person name="Salse J."/>
            <person name="Munos S."/>
            <person name="Vincourt P."/>
            <person name="Rieseberg L.H."/>
            <person name="Langlade N.B."/>
        </authorList>
    </citation>
    <scope>NUCLEOTIDE SEQUENCE</scope>
    <source>
        <tissue evidence="2">Leaves</tissue>
    </source>
</reference>
<evidence type="ECO:0000313" key="2">
    <source>
        <dbReference type="EMBL" id="KAF5789011.1"/>
    </source>
</evidence>
<accession>A0A9K3I2H4</accession>
<protein>
    <recommendedName>
        <fullName evidence="4">DUF4283 domain-containing protein</fullName>
    </recommendedName>
</protein>
<dbReference type="Gramene" id="mRNA:HanXRQr2_Chr09g0365861">
    <property type="protein sequence ID" value="CDS:HanXRQr2_Chr09g0365861.1"/>
    <property type="gene ID" value="HanXRQr2_Chr09g0365861"/>
</dbReference>
<name>A0A9K3I2H4_HELAN</name>
<evidence type="ECO:0000256" key="1">
    <source>
        <dbReference type="SAM" id="MobiDB-lite"/>
    </source>
</evidence>
<gene>
    <name evidence="2" type="ORF">HanXRQr2_Chr09g0365861</name>
</gene>
<feature type="region of interest" description="Disordered" evidence="1">
    <location>
        <begin position="1"/>
        <end position="26"/>
    </location>
</feature>
<dbReference type="EMBL" id="MNCJ02000324">
    <property type="protein sequence ID" value="KAF5789011.1"/>
    <property type="molecule type" value="Genomic_DNA"/>
</dbReference>
<organism evidence="2 3">
    <name type="scientific">Helianthus annuus</name>
    <name type="common">Common sunflower</name>
    <dbReference type="NCBI Taxonomy" id="4232"/>
    <lineage>
        <taxon>Eukaryota</taxon>
        <taxon>Viridiplantae</taxon>
        <taxon>Streptophyta</taxon>
        <taxon>Embryophyta</taxon>
        <taxon>Tracheophyta</taxon>
        <taxon>Spermatophyta</taxon>
        <taxon>Magnoliopsida</taxon>
        <taxon>eudicotyledons</taxon>
        <taxon>Gunneridae</taxon>
        <taxon>Pentapetalae</taxon>
        <taxon>asterids</taxon>
        <taxon>campanulids</taxon>
        <taxon>Asterales</taxon>
        <taxon>Asteraceae</taxon>
        <taxon>Asteroideae</taxon>
        <taxon>Heliantheae alliance</taxon>
        <taxon>Heliantheae</taxon>
        <taxon>Helianthus</taxon>
    </lineage>
</organism>
<keyword evidence="3" id="KW-1185">Reference proteome</keyword>
<evidence type="ECO:0008006" key="4">
    <source>
        <dbReference type="Google" id="ProtNLM"/>
    </source>
</evidence>
<dbReference type="AlphaFoldDB" id="A0A9K3I2H4"/>
<dbReference type="Proteomes" id="UP000215914">
    <property type="component" value="Unassembled WGS sequence"/>
</dbReference>
<feature type="compositionally biased region" description="Basic and acidic residues" evidence="1">
    <location>
        <begin position="1"/>
        <end position="18"/>
    </location>
</feature>
<evidence type="ECO:0000313" key="3">
    <source>
        <dbReference type="Proteomes" id="UP000215914"/>
    </source>
</evidence>
<sequence>MINRARFEKENGSEDEHGVPPVTGQHDFQTGVEANNNIRFNAFSKPGRSYCSALLINPGDSKQQAGDVLENEKEVIVHSETSAFFDLQGRAVVGRSKDLGSLIKIKDNLSSAGVGGFKLHYLGGLYLLIAFEDDIDALDFLLNVNLWKERFDSLDLWSGQSLAYERIAWIKFHGVPLHLAENKVFDDVVALFDKIVKGSNLSTKDWDLSTNCDGILVDVGARISDSVILKWKNKKFKVWIMEELDDWVPDCMFNEEWPEIVPGVESEVGERESVSSPSLGVGQFRRNYVCWGRGAT</sequence>